<feature type="transmembrane region" description="Helical" evidence="2">
    <location>
        <begin position="600"/>
        <end position="622"/>
    </location>
</feature>
<dbReference type="PANTHER" id="PTHR13304">
    <property type="entry name" value="GLYCOSYLPHOSPHATIDYLINOSITOL ANCHOR ATTACHMENT 1 PROTEIN"/>
    <property type="match status" value="1"/>
</dbReference>
<accession>A0A0C4F6T6</accession>
<feature type="transmembrane region" description="Helical" evidence="2">
    <location>
        <begin position="401"/>
        <end position="420"/>
    </location>
</feature>
<dbReference type="EnsemblFungi" id="PTTG_08860-t43_1">
    <property type="protein sequence ID" value="PTTG_08860-t43_1-p1"/>
    <property type="gene ID" value="PTTG_08860"/>
</dbReference>
<proteinExistence type="predicted"/>
<dbReference type="EMBL" id="ADAS02000092">
    <property type="protein sequence ID" value="OAV90913.1"/>
    <property type="molecule type" value="Genomic_DNA"/>
</dbReference>
<dbReference type="GO" id="GO:0016255">
    <property type="term" value="P:attachment of GPI anchor to protein"/>
    <property type="evidence" value="ECO:0007669"/>
    <property type="project" value="TreeGrafter"/>
</dbReference>
<keyword evidence="2" id="KW-0472">Membrane</keyword>
<evidence type="ECO:0000313" key="4">
    <source>
        <dbReference type="EnsemblFungi" id="PTTG_08860-t43_1-p1"/>
    </source>
</evidence>
<dbReference type="Proteomes" id="UP000005240">
    <property type="component" value="Unassembled WGS sequence"/>
</dbReference>
<reference evidence="4 5" key="3">
    <citation type="journal article" date="2017" name="G3 (Bethesda)">
        <title>Comparative analysis highlights variable genome content of wheat rusts and divergence of the mating loci.</title>
        <authorList>
            <person name="Cuomo C.A."/>
            <person name="Bakkeren G."/>
            <person name="Khalil H.B."/>
            <person name="Panwar V."/>
            <person name="Joly D."/>
            <person name="Linning R."/>
            <person name="Sakthikumar S."/>
            <person name="Song X."/>
            <person name="Adiconis X."/>
            <person name="Fan L."/>
            <person name="Goldberg J.M."/>
            <person name="Levin J.Z."/>
            <person name="Young S."/>
            <person name="Zeng Q."/>
            <person name="Anikster Y."/>
            <person name="Bruce M."/>
            <person name="Wang M."/>
            <person name="Yin C."/>
            <person name="McCallum B."/>
            <person name="Szabo L.J."/>
            <person name="Hulbert S."/>
            <person name="Chen X."/>
            <person name="Fellers J.P."/>
        </authorList>
    </citation>
    <scope>NUCLEOTIDE SEQUENCE</scope>
    <source>
        <strain evidence="4">isolate 1-1 / race 1 (BBBD)</strain>
        <strain evidence="5">Isolate 1-1 / race 1 (BBBD)</strain>
    </source>
</reference>
<keyword evidence="2" id="KW-1133">Transmembrane helix</keyword>
<name>A0A0C4F6T6_PUCT1</name>
<feature type="transmembrane region" description="Helical" evidence="2">
    <location>
        <begin position="32"/>
        <end position="58"/>
    </location>
</feature>
<feature type="transmembrane region" description="Helical" evidence="2">
    <location>
        <begin position="467"/>
        <end position="489"/>
    </location>
</feature>
<dbReference type="PANTHER" id="PTHR13304:SF0">
    <property type="entry name" value="GLYCOSYLPHOSPHATIDYLINOSITOL ANCHOR ATTACHMENT 1 PROTEIN"/>
    <property type="match status" value="1"/>
</dbReference>
<evidence type="ECO:0000313" key="5">
    <source>
        <dbReference type="Proteomes" id="UP000005240"/>
    </source>
</evidence>
<reference evidence="3" key="1">
    <citation type="submission" date="2009-11" db="EMBL/GenBank/DDBJ databases">
        <authorList>
            <consortium name="The Broad Institute Genome Sequencing Platform"/>
            <person name="Ward D."/>
            <person name="Feldgarden M."/>
            <person name="Earl A."/>
            <person name="Young S.K."/>
            <person name="Zeng Q."/>
            <person name="Koehrsen M."/>
            <person name="Alvarado L."/>
            <person name="Berlin A."/>
            <person name="Bochicchio J."/>
            <person name="Borenstein D."/>
            <person name="Chapman S.B."/>
            <person name="Chen Z."/>
            <person name="Engels R."/>
            <person name="Freedman E."/>
            <person name="Gellesch M."/>
            <person name="Goldberg J."/>
            <person name="Griggs A."/>
            <person name="Gujja S."/>
            <person name="Heilman E."/>
            <person name="Heiman D."/>
            <person name="Hepburn T."/>
            <person name="Howarth C."/>
            <person name="Jen D."/>
            <person name="Larson L."/>
            <person name="Lewis B."/>
            <person name="Mehta T."/>
            <person name="Park D."/>
            <person name="Pearson M."/>
            <person name="Roberts A."/>
            <person name="Saif S."/>
            <person name="Shea T."/>
            <person name="Shenoy N."/>
            <person name="Sisk P."/>
            <person name="Stolte C."/>
            <person name="Sykes S."/>
            <person name="Thomson T."/>
            <person name="Walk T."/>
            <person name="White J."/>
            <person name="Yandava C."/>
            <person name="Izard J."/>
            <person name="Baranova O.V."/>
            <person name="Blanton J.M."/>
            <person name="Tanner A.C."/>
            <person name="Dewhirst F.E."/>
            <person name="Haas B."/>
            <person name="Nusbaum C."/>
            <person name="Birren B."/>
        </authorList>
    </citation>
    <scope>NUCLEOTIDE SEQUENCE [LARGE SCALE GENOMIC DNA]</scope>
    <source>
        <strain evidence="3">1-1 BBBD Race 1</strain>
    </source>
</reference>
<feature type="compositionally biased region" description="Polar residues" evidence="1">
    <location>
        <begin position="429"/>
        <end position="438"/>
    </location>
</feature>
<reference evidence="4" key="4">
    <citation type="submission" date="2025-05" db="UniProtKB">
        <authorList>
            <consortium name="EnsemblFungi"/>
        </authorList>
    </citation>
    <scope>IDENTIFICATION</scope>
    <source>
        <strain evidence="4">isolate 1-1 / race 1 (BBBD)</strain>
    </source>
</reference>
<dbReference type="AlphaFoldDB" id="A0A0C4F6T6"/>
<dbReference type="OrthoDB" id="445301at2759"/>
<dbReference type="Gene3D" id="3.40.630.10">
    <property type="entry name" value="Zn peptidases"/>
    <property type="match status" value="1"/>
</dbReference>
<dbReference type="Pfam" id="PF04114">
    <property type="entry name" value="Gaa1"/>
    <property type="match status" value="1"/>
</dbReference>
<feature type="transmembrane region" description="Helical" evidence="2">
    <location>
        <begin position="530"/>
        <end position="550"/>
    </location>
</feature>
<dbReference type="STRING" id="630390.A0A0C4F6T6"/>
<feature type="region of interest" description="Disordered" evidence="1">
    <location>
        <begin position="429"/>
        <end position="457"/>
    </location>
</feature>
<gene>
    <name evidence="3" type="ORF">PTTG_08860</name>
</gene>
<sequence>MASRRRTAEEPAQDGGQAAISLTNRFKRRQRVITFLFACAPQLSSLLVLAGYIAGLILPTDLLARSTYLSENAILPGQVNTYWNWDQVHKADRYADLVDQWRDLPSEQRAAQIDHLFRSFGLRSEAQSYTFSFLGSNPHSISNGTNVHAILHAPRTDGSEALVLMASWLTRRPGSDIRGGDINVRGVASVLALAEYLISFNLWSKDIIFLIADEYLEGTHAWLKAYHGLSQPNLKMKPLGLRTGSIWAALNIDFPFHSFSHIAIDYEGINGQLPNLDLINTVAHIVRWTGSSPVTIHDEPLEPSYPSYVPDHPEVLKYLQAGQTIIKQMSHGIVGSPSGPEGLFSTYRIDAIALFAHPADGPHGFHTLGNIVESSLRSLNNLLERLHQSFFLYLLQSEARFLSVAMYLIVPLLIGVGLTIRGLAKWGTSLQESDSPSSAEKRQNPNSKTIEKHTITGKSRNEKGAEILWSLRVIGTIHLVGAMVYWGLIKSIEPTHPKESIQLYASILIFATLPLAIIKLLPPPRISSVAIFEPIQLMLSGCCISVVSVLNFPLGTAIGCVLSIHPIGLLLILITLATLGKFDISNLSHLLRNDQVLDAWFLSFLFLLLLPLFVQSLLVRWLKTFY</sequence>
<evidence type="ECO:0000256" key="2">
    <source>
        <dbReference type="SAM" id="Phobius"/>
    </source>
</evidence>
<dbReference type="InterPro" id="IPR007246">
    <property type="entry name" value="Gaa1"/>
</dbReference>
<keyword evidence="2" id="KW-0812">Transmembrane</keyword>
<keyword evidence="5" id="KW-1185">Reference proteome</keyword>
<feature type="transmembrane region" description="Helical" evidence="2">
    <location>
        <begin position="556"/>
        <end position="579"/>
    </location>
</feature>
<organism evidence="3">
    <name type="scientific">Puccinia triticina (isolate 1-1 / race 1 (BBBD))</name>
    <name type="common">Brown leaf rust fungus</name>
    <dbReference type="NCBI Taxonomy" id="630390"/>
    <lineage>
        <taxon>Eukaryota</taxon>
        <taxon>Fungi</taxon>
        <taxon>Dikarya</taxon>
        <taxon>Basidiomycota</taxon>
        <taxon>Pucciniomycotina</taxon>
        <taxon>Pucciniomycetes</taxon>
        <taxon>Pucciniales</taxon>
        <taxon>Pucciniaceae</taxon>
        <taxon>Puccinia</taxon>
    </lineage>
</organism>
<dbReference type="VEuPathDB" id="FungiDB:PTTG_08860"/>
<feature type="compositionally biased region" description="Basic and acidic residues" evidence="1">
    <location>
        <begin position="439"/>
        <end position="457"/>
    </location>
</feature>
<reference evidence="3" key="2">
    <citation type="submission" date="2016-05" db="EMBL/GenBank/DDBJ databases">
        <title>Comparative analysis highlights variable genome content of wheat rusts and divergence of the mating loci.</title>
        <authorList>
            <person name="Cuomo C.A."/>
            <person name="Bakkeren G."/>
            <person name="Szabo L."/>
            <person name="Khalil H."/>
            <person name="Joly D."/>
            <person name="Goldberg J."/>
            <person name="Young S."/>
            <person name="Zeng Q."/>
            <person name="Fellers J."/>
        </authorList>
    </citation>
    <scope>NUCLEOTIDE SEQUENCE [LARGE SCALE GENOMIC DNA]</scope>
    <source>
        <strain evidence="3">1-1 BBBD Race 1</strain>
    </source>
</reference>
<dbReference type="GO" id="GO:0042765">
    <property type="term" value="C:GPI-anchor transamidase complex"/>
    <property type="evidence" value="ECO:0007669"/>
    <property type="project" value="InterPro"/>
</dbReference>
<evidence type="ECO:0000313" key="3">
    <source>
        <dbReference type="EMBL" id="OAV90913.1"/>
    </source>
</evidence>
<evidence type="ECO:0000256" key="1">
    <source>
        <dbReference type="SAM" id="MobiDB-lite"/>
    </source>
</evidence>
<protein>
    <submittedName>
        <fullName evidence="3 4">Uncharacterized protein</fullName>
    </submittedName>
</protein>